<protein>
    <submittedName>
        <fullName evidence="1">12401_t:CDS:1</fullName>
    </submittedName>
</protein>
<name>A0ACA9NGL2_9GLOM</name>
<accession>A0ACA9NGL2</accession>
<comment type="caution">
    <text evidence="1">The sequence shown here is derived from an EMBL/GenBank/DDBJ whole genome shotgun (WGS) entry which is preliminary data.</text>
</comment>
<organism evidence="1 2">
    <name type="scientific">Acaulospora colombiana</name>
    <dbReference type="NCBI Taxonomy" id="27376"/>
    <lineage>
        <taxon>Eukaryota</taxon>
        <taxon>Fungi</taxon>
        <taxon>Fungi incertae sedis</taxon>
        <taxon>Mucoromycota</taxon>
        <taxon>Glomeromycotina</taxon>
        <taxon>Glomeromycetes</taxon>
        <taxon>Diversisporales</taxon>
        <taxon>Acaulosporaceae</taxon>
        <taxon>Acaulospora</taxon>
    </lineage>
</organism>
<reference evidence="1" key="1">
    <citation type="submission" date="2021-06" db="EMBL/GenBank/DDBJ databases">
        <authorList>
            <person name="Kallberg Y."/>
            <person name="Tangrot J."/>
            <person name="Rosling A."/>
        </authorList>
    </citation>
    <scope>NUCLEOTIDE SEQUENCE</scope>
    <source>
        <strain evidence="1">CL356</strain>
    </source>
</reference>
<keyword evidence="2" id="KW-1185">Reference proteome</keyword>
<evidence type="ECO:0000313" key="2">
    <source>
        <dbReference type="Proteomes" id="UP000789525"/>
    </source>
</evidence>
<feature type="non-terminal residue" evidence="1">
    <location>
        <position position="1"/>
    </location>
</feature>
<dbReference type="EMBL" id="CAJVPT010020660">
    <property type="protein sequence ID" value="CAG8649777.1"/>
    <property type="molecule type" value="Genomic_DNA"/>
</dbReference>
<sequence>ISNVGVSWPVGASTCQTNPRLPGSDYEQKAQGCNKGGNLHESYKRVLRVEFLLRLIS</sequence>
<dbReference type="Proteomes" id="UP000789525">
    <property type="component" value="Unassembled WGS sequence"/>
</dbReference>
<proteinExistence type="predicted"/>
<gene>
    <name evidence="1" type="ORF">ACOLOM_LOCUS8215</name>
</gene>
<evidence type="ECO:0000313" key="1">
    <source>
        <dbReference type="EMBL" id="CAG8649777.1"/>
    </source>
</evidence>